<dbReference type="PROSITE" id="PS01111">
    <property type="entry name" value="RNA_POL_K_14KD"/>
    <property type="match status" value="1"/>
</dbReference>
<dbReference type="STRING" id="286115.A0A507D423"/>
<dbReference type="NCBIfam" id="NF002207">
    <property type="entry name" value="PRK01099.1-2"/>
    <property type="match status" value="1"/>
</dbReference>
<dbReference type="PANTHER" id="PTHR47227">
    <property type="entry name" value="DNA-DIRECTED RNA POLYMERASE SUBUNIT K"/>
    <property type="match status" value="1"/>
</dbReference>
<dbReference type="OrthoDB" id="259769at2759"/>
<sequence length="176" mass="19559">MEDDYEGGGGGDREYADDEFDNEMPFDEDNYDAEQDLANQDDDMPGAAAEDVSAGPDGFRTDIMQVDGQGTHLQNGINAPQQLQQPQRRKKAGAIPKDQRSTTPYLTKYEKARVLGTRALQISMNAPVLVDTGNLTDPLAIANKELKAKRLPLRVRRYLPDGSYEDWDVSELIPLD</sequence>
<dbReference type="InterPro" id="IPR006110">
    <property type="entry name" value="Pol_omega/Rpo6/RPB6"/>
</dbReference>
<dbReference type="GO" id="GO:0006366">
    <property type="term" value="P:transcription by RNA polymerase II"/>
    <property type="evidence" value="ECO:0007669"/>
    <property type="project" value="TreeGrafter"/>
</dbReference>
<dbReference type="GO" id="GO:0005666">
    <property type="term" value="C:RNA polymerase III complex"/>
    <property type="evidence" value="ECO:0007669"/>
    <property type="project" value="TreeGrafter"/>
</dbReference>
<dbReference type="GO" id="GO:0005736">
    <property type="term" value="C:RNA polymerase I complex"/>
    <property type="evidence" value="ECO:0007669"/>
    <property type="project" value="TreeGrafter"/>
</dbReference>
<dbReference type="GO" id="GO:0003677">
    <property type="term" value="F:DNA binding"/>
    <property type="evidence" value="ECO:0007669"/>
    <property type="project" value="InterPro"/>
</dbReference>
<keyword evidence="1 5" id="KW-0240">DNA-directed RNA polymerase</keyword>
<keyword evidence="6" id="KW-1185">Reference proteome</keyword>
<dbReference type="EMBL" id="QEAM01000118">
    <property type="protein sequence ID" value="TPX46035.1"/>
    <property type="molecule type" value="Genomic_DNA"/>
</dbReference>
<dbReference type="GO" id="GO:0003899">
    <property type="term" value="F:DNA-directed RNA polymerase activity"/>
    <property type="evidence" value="ECO:0007669"/>
    <property type="project" value="InterPro"/>
</dbReference>
<dbReference type="GO" id="GO:0006360">
    <property type="term" value="P:transcription by RNA polymerase I"/>
    <property type="evidence" value="ECO:0007669"/>
    <property type="project" value="TreeGrafter"/>
</dbReference>
<dbReference type="VEuPathDB" id="FungiDB:SeMB42_g04414"/>
<dbReference type="Proteomes" id="UP000320475">
    <property type="component" value="Unassembled WGS sequence"/>
</dbReference>
<feature type="compositionally biased region" description="Acidic residues" evidence="3">
    <location>
        <begin position="15"/>
        <end position="44"/>
    </location>
</feature>
<dbReference type="GO" id="GO:0042797">
    <property type="term" value="P:tRNA transcription by RNA polymerase III"/>
    <property type="evidence" value="ECO:0007669"/>
    <property type="project" value="TreeGrafter"/>
</dbReference>
<dbReference type="Pfam" id="PF01192">
    <property type="entry name" value="RNA_pol_Rpb6"/>
    <property type="match status" value="1"/>
</dbReference>
<dbReference type="InterPro" id="IPR020708">
    <property type="entry name" value="DNA-dir_RNA_polK_14-18kDa_CS"/>
</dbReference>
<keyword evidence="2" id="KW-0804">Transcription</keyword>
<reference evidence="6 7" key="1">
    <citation type="journal article" date="2019" name="Sci. Rep.">
        <title>Comparative genomics of chytrid fungi reveal insights into the obligate biotrophic and pathogenic lifestyle of Synchytrium endobioticum.</title>
        <authorList>
            <person name="van de Vossenberg B.T.L.H."/>
            <person name="Warris S."/>
            <person name="Nguyen H.D.T."/>
            <person name="van Gent-Pelzer M.P.E."/>
            <person name="Joly D.L."/>
            <person name="van de Geest H.C."/>
            <person name="Bonants P.J.M."/>
            <person name="Smith D.S."/>
            <person name="Levesque C.A."/>
            <person name="van der Lee T.A.J."/>
        </authorList>
    </citation>
    <scope>NUCLEOTIDE SEQUENCE [LARGE SCALE GENOMIC DNA]</scope>
    <source>
        <strain evidence="5 7">LEV6574</strain>
        <strain evidence="4 6">MB42</strain>
    </source>
</reference>
<feature type="region of interest" description="Disordered" evidence="3">
    <location>
        <begin position="1"/>
        <end position="103"/>
    </location>
</feature>
<dbReference type="EMBL" id="QEAN01000177">
    <property type="protein sequence ID" value="TPX44207.1"/>
    <property type="molecule type" value="Genomic_DNA"/>
</dbReference>
<gene>
    <name evidence="5" type="ORF">SeLEV6574_g03476</name>
    <name evidence="4" type="ORF">SeMB42_g04414</name>
</gene>
<protein>
    <submittedName>
        <fullName evidence="5">DNA-directed RNA polymerase</fullName>
    </submittedName>
</protein>
<name>A0A507D423_9FUNG</name>
<dbReference type="InterPro" id="IPR036161">
    <property type="entry name" value="RPB6/omega-like_sf"/>
</dbReference>
<accession>A0A507D423</accession>
<dbReference type="Proteomes" id="UP000317494">
    <property type="component" value="Unassembled WGS sequence"/>
</dbReference>
<dbReference type="NCBIfam" id="NF002208">
    <property type="entry name" value="PRK01099.1-3"/>
    <property type="match status" value="1"/>
</dbReference>
<evidence type="ECO:0000256" key="2">
    <source>
        <dbReference type="ARBA" id="ARBA00023163"/>
    </source>
</evidence>
<organism evidence="5 7">
    <name type="scientific">Synchytrium endobioticum</name>
    <dbReference type="NCBI Taxonomy" id="286115"/>
    <lineage>
        <taxon>Eukaryota</taxon>
        <taxon>Fungi</taxon>
        <taxon>Fungi incertae sedis</taxon>
        <taxon>Chytridiomycota</taxon>
        <taxon>Chytridiomycota incertae sedis</taxon>
        <taxon>Chytridiomycetes</taxon>
        <taxon>Synchytriales</taxon>
        <taxon>Synchytriaceae</taxon>
        <taxon>Synchytrium</taxon>
    </lineage>
</organism>
<evidence type="ECO:0000256" key="1">
    <source>
        <dbReference type="ARBA" id="ARBA00022478"/>
    </source>
</evidence>
<dbReference type="Gene3D" id="3.90.940.10">
    <property type="match status" value="1"/>
</dbReference>
<evidence type="ECO:0000313" key="7">
    <source>
        <dbReference type="Proteomes" id="UP000320475"/>
    </source>
</evidence>
<evidence type="ECO:0000256" key="3">
    <source>
        <dbReference type="SAM" id="MobiDB-lite"/>
    </source>
</evidence>
<evidence type="ECO:0000313" key="4">
    <source>
        <dbReference type="EMBL" id="TPX44207.1"/>
    </source>
</evidence>
<evidence type="ECO:0000313" key="6">
    <source>
        <dbReference type="Proteomes" id="UP000317494"/>
    </source>
</evidence>
<dbReference type="HAMAP" id="MF_00192">
    <property type="entry name" value="RNApol_arch_Rpo6"/>
    <property type="match status" value="1"/>
</dbReference>
<comment type="caution">
    <text evidence="5">The sequence shown here is derived from an EMBL/GenBank/DDBJ whole genome shotgun (WGS) entry which is preliminary data.</text>
</comment>
<evidence type="ECO:0000313" key="5">
    <source>
        <dbReference type="EMBL" id="TPX46035.1"/>
    </source>
</evidence>
<dbReference type="PANTHER" id="PTHR47227:SF5">
    <property type="entry name" value="DNA-DIRECTED RNA POLYMERASES I, II, AND III SUBUNIT RPABC2"/>
    <property type="match status" value="1"/>
</dbReference>
<dbReference type="InterPro" id="IPR006111">
    <property type="entry name" value="Rpo6/Rpb6"/>
</dbReference>
<proteinExistence type="inferred from homology"/>
<dbReference type="GO" id="GO:0005665">
    <property type="term" value="C:RNA polymerase II, core complex"/>
    <property type="evidence" value="ECO:0007669"/>
    <property type="project" value="TreeGrafter"/>
</dbReference>
<dbReference type="SUPFAM" id="SSF63562">
    <property type="entry name" value="RPB6/omega subunit-like"/>
    <property type="match status" value="1"/>
</dbReference>
<dbReference type="AlphaFoldDB" id="A0A507D423"/>